<dbReference type="Pfam" id="PF12399">
    <property type="entry name" value="BCA_ABC_TP_C"/>
    <property type="match status" value="1"/>
</dbReference>
<gene>
    <name evidence="5" type="ORF">METZ01_LOCUS417065</name>
</gene>
<dbReference type="Gene3D" id="3.40.50.300">
    <property type="entry name" value="P-loop containing nucleotide triphosphate hydrolases"/>
    <property type="match status" value="1"/>
</dbReference>
<dbReference type="Pfam" id="PF00005">
    <property type="entry name" value="ABC_tran"/>
    <property type="match status" value="1"/>
</dbReference>
<keyword evidence="2" id="KW-0547">Nucleotide-binding</keyword>
<dbReference type="InterPro" id="IPR027417">
    <property type="entry name" value="P-loop_NTPase"/>
</dbReference>
<dbReference type="GO" id="GO:0016887">
    <property type="term" value="F:ATP hydrolysis activity"/>
    <property type="evidence" value="ECO:0007669"/>
    <property type="project" value="InterPro"/>
</dbReference>
<accession>A0A382X1V9</accession>
<dbReference type="PANTHER" id="PTHR45772">
    <property type="entry name" value="CONSERVED COMPONENT OF ABC TRANSPORTER FOR NATURAL AMINO ACIDS-RELATED"/>
    <property type="match status" value="1"/>
</dbReference>
<dbReference type="CDD" id="cd03219">
    <property type="entry name" value="ABC_Mj1267_LivG_branched"/>
    <property type="match status" value="1"/>
</dbReference>
<dbReference type="InterPro" id="IPR003439">
    <property type="entry name" value="ABC_transporter-like_ATP-bd"/>
</dbReference>
<evidence type="ECO:0000256" key="2">
    <source>
        <dbReference type="ARBA" id="ARBA00022741"/>
    </source>
</evidence>
<dbReference type="InterPro" id="IPR051120">
    <property type="entry name" value="ABC_AA/LPS_Transport"/>
</dbReference>
<name>A0A382X1V9_9ZZZZ</name>
<protein>
    <recommendedName>
        <fullName evidence="4">ABC transporter domain-containing protein</fullName>
    </recommendedName>
</protein>
<keyword evidence="3" id="KW-0067">ATP-binding</keyword>
<dbReference type="AlphaFoldDB" id="A0A382X1V9"/>
<dbReference type="PANTHER" id="PTHR45772:SF9">
    <property type="entry name" value="CONSERVED COMPONENT OF ABC TRANSPORTER FOR NATURAL AMINO ACIDS"/>
    <property type="match status" value="1"/>
</dbReference>
<dbReference type="InterPro" id="IPR003593">
    <property type="entry name" value="AAA+_ATPase"/>
</dbReference>
<proteinExistence type="predicted"/>
<dbReference type="EMBL" id="UINC01163744">
    <property type="protein sequence ID" value="SVD64211.1"/>
    <property type="molecule type" value="Genomic_DNA"/>
</dbReference>
<dbReference type="SUPFAM" id="SSF52540">
    <property type="entry name" value="P-loop containing nucleoside triphosphate hydrolases"/>
    <property type="match status" value="1"/>
</dbReference>
<dbReference type="SMART" id="SM00382">
    <property type="entry name" value="AAA"/>
    <property type="match status" value="1"/>
</dbReference>
<dbReference type="GO" id="GO:0005886">
    <property type="term" value="C:plasma membrane"/>
    <property type="evidence" value="ECO:0007669"/>
    <property type="project" value="TreeGrafter"/>
</dbReference>
<dbReference type="PROSITE" id="PS50893">
    <property type="entry name" value="ABC_TRANSPORTER_2"/>
    <property type="match status" value="1"/>
</dbReference>
<feature type="domain" description="ABC transporter" evidence="4">
    <location>
        <begin position="14"/>
        <end position="255"/>
    </location>
</feature>
<keyword evidence="1" id="KW-0813">Transport</keyword>
<dbReference type="GO" id="GO:0005524">
    <property type="term" value="F:ATP binding"/>
    <property type="evidence" value="ECO:0007669"/>
    <property type="project" value="UniProtKB-KW"/>
</dbReference>
<sequence length="256" mass="28212">MVVGGSEGRGDPCLVLKGLSKNFGGLHALSNLDLIAYPGDRLAIIGPNGAGKTTLFELITGVFPPTRGQILLFQRDVTRWPTHRRIYLGMGRTCQITSLFPDLTVLENVVLAVQGIKRVKLTMHRFLTSYGDIYAKAQGLLEQAALEDRWDTQVVNLSHGEQRQVEVVMALASDPKLILLDEPTAGLSPAESTMMASMLQKLDRNITMLIIEHDMDVAFEIADRIAVLHYGELLAEGTKEEIRANQSVQEIYLGVD</sequence>
<dbReference type="InterPro" id="IPR032823">
    <property type="entry name" value="BCA_ABC_TP_C"/>
</dbReference>
<evidence type="ECO:0000259" key="4">
    <source>
        <dbReference type="PROSITE" id="PS50893"/>
    </source>
</evidence>
<evidence type="ECO:0000313" key="5">
    <source>
        <dbReference type="EMBL" id="SVD64211.1"/>
    </source>
</evidence>
<evidence type="ECO:0000256" key="1">
    <source>
        <dbReference type="ARBA" id="ARBA00022448"/>
    </source>
</evidence>
<reference evidence="5" key="1">
    <citation type="submission" date="2018-05" db="EMBL/GenBank/DDBJ databases">
        <authorList>
            <person name="Lanie J.A."/>
            <person name="Ng W.-L."/>
            <person name="Kazmierczak K.M."/>
            <person name="Andrzejewski T.M."/>
            <person name="Davidsen T.M."/>
            <person name="Wayne K.J."/>
            <person name="Tettelin H."/>
            <person name="Glass J.I."/>
            <person name="Rusch D."/>
            <person name="Podicherti R."/>
            <person name="Tsui H.-C.T."/>
            <person name="Winkler M.E."/>
        </authorList>
    </citation>
    <scope>NUCLEOTIDE SEQUENCE</scope>
</reference>
<evidence type="ECO:0000256" key="3">
    <source>
        <dbReference type="ARBA" id="ARBA00022840"/>
    </source>
</evidence>
<organism evidence="5">
    <name type="scientific">marine metagenome</name>
    <dbReference type="NCBI Taxonomy" id="408172"/>
    <lineage>
        <taxon>unclassified sequences</taxon>
        <taxon>metagenomes</taxon>
        <taxon>ecological metagenomes</taxon>
    </lineage>
</organism>